<dbReference type="SMART" id="SM00184">
    <property type="entry name" value="RING"/>
    <property type="match status" value="1"/>
</dbReference>
<reference evidence="3" key="2">
    <citation type="submission" date="2020-11" db="EMBL/GenBank/DDBJ databases">
        <authorList>
            <person name="Cecchin M."/>
            <person name="Marcolungo L."/>
            <person name="Rossato M."/>
            <person name="Girolomoni L."/>
            <person name="Cosentino E."/>
            <person name="Cuine S."/>
            <person name="Li-Beisson Y."/>
            <person name="Delledonne M."/>
            <person name="Ballottari M."/>
        </authorList>
    </citation>
    <scope>NUCLEOTIDE SEQUENCE</scope>
    <source>
        <strain evidence="3">211/11P</strain>
        <tissue evidence="3">Whole cell</tissue>
    </source>
</reference>
<feature type="domain" description="RING-type" evidence="2">
    <location>
        <begin position="59"/>
        <end position="104"/>
    </location>
</feature>
<dbReference type="EMBL" id="SIDB01000005">
    <property type="protein sequence ID" value="KAI3432757.1"/>
    <property type="molecule type" value="Genomic_DNA"/>
</dbReference>
<keyword evidence="4" id="KW-1185">Reference proteome</keyword>
<dbReference type="SUPFAM" id="SSF57850">
    <property type="entry name" value="RING/U-box"/>
    <property type="match status" value="1"/>
</dbReference>
<organism evidence="3 4">
    <name type="scientific">Chlorella vulgaris</name>
    <name type="common">Green alga</name>
    <dbReference type="NCBI Taxonomy" id="3077"/>
    <lineage>
        <taxon>Eukaryota</taxon>
        <taxon>Viridiplantae</taxon>
        <taxon>Chlorophyta</taxon>
        <taxon>core chlorophytes</taxon>
        <taxon>Trebouxiophyceae</taxon>
        <taxon>Chlorellales</taxon>
        <taxon>Chlorellaceae</taxon>
        <taxon>Chlorella clade</taxon>
        <taxon>Chlorella</taxon>
    </lineage>
</organism>
<comment type="caution">
    <text evidence="3">The sequence shown here is derived from an EMBL/GenBank/DDBJ whole genome shotgun (WGS) entry which is preliminary data.</text>
</comment>
<keyword evidence="1" id="KW-0479">Metal-binding</keyword>
<name>A0A9D4TS11_CHLVU</name>
<evidence type="ECO:0000259" key="2">
    <source>
        <dbReference type="PROSITE" id="PS50089"/>
    </source>
</evidence>
<keyword evidence="1" id="KW-0862">Zinc</keyword>
<proteinExistence type="predicted"/>
<accession>A0A9D4TS11</accession>
<dbReference type="OrthoDB" id="696294at2759"/>
<dbReference type="Pfam" id="PF13639">
    <property type="entry name" value="zf-RING_2"/>
    <property type="match status" value="1"/>
</dbReference>
<dbReference type="Gene3D" id="3.30.40.10">
    <property type="entry name" value="Zinc/RING finger domain, C3HC4 (zinc finger)"/>
    <property type="match status" value="1"/>
</dbReference>
<dbReference type="Proteomes" id="UP001055712">
    <property type="component" value="Unassembled WGS sequence"/>
</dbReference>
<protein>
    <recommendedName>
        <fullName evidence="2">RING-type domain-containing protein</fullName>
    </recommendedName>
</protein>
<dbReference type="InterPro" id="IPR001841">
    <property type="entry name" value="Znf_RING"/>
</dbReference>
<reference evidence="3" key="1">
    <citation type="journal article" date="2019" name="Plant J.">
        <title>Chlorella vulgaris genome assembly and annotation reveals the molecular basis for metabolic acclimation to high light conditions.</title>
        <authorList>
            <person name="Cecchin M."/>
            <person name="Marcolungo L."/>
            <person name="Rossato M."/>
            <person name="Girolomoni L."/>
            <person name="Cosentino E."/>
            <person name="Cuine S."/>
            <person name="Li-Beisson Y."/>
            <person name="Delledonne M."/>
            <person name="Ballottari M."/>
        </authorList>
    </citation>
    <scope>NUCLEOTIDE SEQUENCE</scope>
    <source>
        <strain evidence="3">211/11P</strain>
    </source>
</reference>
<evidence type="ECO:0000313" key="4">
    <source>
        <dbReference type="Proteomes" id="UP001055712"/>
    </source>
</evidence>
<evidence type="ECO:0000256" key="1">
    <source>
        <dbReference type="PROSITE-ProRule" id="PRU00175"/>
    </source>
</evidence>
<dbReference type="PROSITE" id="PS50089">
    <property type="entry name" value="ZF_RING_2"/>
    <property type="match status" value="1"/>
</dbReference>
<gene>
    <name evidence="3" type="ORF">D9Q98_004297</name>
</gene>
<evidence type="ECO:0000313" key="3">
    <source>
        <dbReference type="EMBL" id="KAI3432757.1"/>
    </source>
</evidence>
<keyword evidence="1" id="KW-0863">Zinc-finger</keyword>
<dbReference type="AlphaFoldDB" id="A0A9D4TS11"/>
<dbReference type="GO" id="GO:0008270">
    <property type="term" value="F:zinc ion binding"/>
    <property type="evidence" value="ECO:0007669"/>
    <property type="project" value="UniProtKB-KW"/>
</dbReference>
<sequence length="122" mass="12835">MQQPGTPFHKFQASLAEVMGQFSQLDGAARADALAALRSAAASALPPQPPSVQDGLKECIICAQEFAVGDLRSMVPCGHGTFCASCLQRLRDSGVQASSKCPYCLGEVVTGVVPANFRLYDC</sequence>
<dbReference type="InterPro" id="IPR013083">
    <property type="entry name" value="Znf_RING/FYVE/PHD"/>
</dbReference>